<keyword evidence="11" id="KW-1185">Reference proteome</keyword>
<sequence length="787" mass="79409">MSGAPVRKHSSPLPDLRLVGVAAGTWLSALGCLYLAALPAALLAAAAALLAAGLGSVRRLGSPRWLVAAVLLGVVCGAAATAARLAVRDAAPLAGLARQRATVQVGLTIVDDPRPVGGIANGPQTYLVPASVTTIETRDGRHLRLDAGMLVFADDPAWRALLPGTSVRASGRLSPPDGGDLTAAVLSVSTAPDRIGTAPWAQRAAGALRTGLRRACAPLPPGPGGLLPGLVDGDTGRLDPAVADDFRATGMTHLVAVSGANVAILLGAVLLLARWCRAGPWLAAALCTVALVGFVILARPSPSVLRAAAMGGLGLLALVSGRPRAAVPGLAATVMVLVVASPALAADPGFALSVFATGGLLLLAPRWRDALRRHRVPAGLAEALAIPAAAEVACAPVIAAISGTVSLVAVPANLLAEPAVAPATVLGVVAASVSTVWPAAAEFLAWLASWPARWLVSVARFGAATPSAVVGWPGGASGGLLLALILLVGLLAARRPAVRVVVGACAVAAALGAVPVAVVAGGWPPVGALMVACDVGQGDSVVLPLGGARAVVVDAGPEPTATDRCLRELGVREVSLFIVSHFHADHVGGVDGVFRGRRVDEVAIGWFPEPAAGRQEVLGEAARRGTPVVVPELGWQWVEGPLALTVLGPVGRVTGTDSDPNNNSLIVMAHVHGIRMLLPGDAEVQEQAAVLAADGPGALRAQVLKVAHHGSAYQDPALLEAVHPAVALVSVGVGNPYGHPNLPMLGRLQREGARVLRTDLDGDVAAVLDRGRLATVRHGVAPGRRPP</sequence>
<feature type="domain" description="DUF4131" evidence="9">
    <location>
        <begin position="38"/>
        <end position="178"/>
    </location>
</feature>
<evidence type="ECO:0000256" key="5">
    <source>
        <dbReference type="ARBA" id="ARBA00023136"/>
    </source>
</evidence>
<dbReference type="PANTHER" id="PTHR30619:SF1">
    <property type="entry name" value="RECOMBINATION PROTEIN 2"/>
    <property type="match status" value="1"/>
</dbReference>
<feature type="transmembrane region" description="Helical" evidence="6">
    <location>
        <begin position="500"/>
        <end position="523"/>
    </location>
</feature>
<dbReference type="InterPro" id="IPR001279">
    <property type="entry name" value="Metallo-B-lactamas"/>
</dbReference>
<keyword evidence="4 6" id="KW-1133">Transmembrane helix</keyword>
<dbReference type="InterPro" id="IPR035681">
    <property type="entry name" value="ComA-like_MBL"/>
</dbReference>
<evidence type="ECO:0000313" key="10">
    <source>
        <dbReference type="EMBL" id="GIH19979.1"/>
    </source>
</evidence>
<dbReference type="InterPro" id="IPR025405">
    <property type="entry name" value="DUF4131"/>
</dbReference>
<protein>
    <submittedName>
        <fullName evidence="10">Competence protein ComEC</fullName>
    </submittedName>
</protein>
<feature type="transmembrane region" description="Helical" evidence="6">
    <location>
        <begin position="469"/>
        <end position="493"/>
    </location>
</feature>
<evidence type="ECO:0000313" key="11">
    <source>
        <dbReference type="Proteomes" id="UP000642748"/>
    </source>
</evidence>
<comment type="caution">
    <text evidence="10">The sequence shown here is derived from an EMBL/GenBank/DDBJ whole genome shotgun (WGS) entry which is preliminary data.</text>
</comment>
<dbReference type="InterPro" id="IPR052159">
    <property type="entry name" value="Competence_DNA_uptake"/>
</dbReference>
<dbReference type="RefSeq" id="WP_203923418.1">
    <property type="nucleotide sequence ID" value="NZ_BONZ01000087.1"/>
</dbReference>
<dbReference type="SUPFAM" id="SSF56281">
    <property type="entry name" value="Metallo-hydrolase/oxidoreductase"/>
    <property type="match status" value="1"/>
</dbReference>
<reference evidence="10" key="1">
    <citation type="submission" date="2021-01" db="EMBL/GenBank/DDBJ databases">
        <title>Whole genome shotgun sequence of Rugosimonospora africana NBRC 104875.</title>
        <authorList>
            <person name="Komaki H."/>
            <person name="Tamura T."/>
        </authorList>
    </citation>
    <scope>NUCLEOTIDE SEQUENCE</scope>
    <source>
        <strain evidence="10">NBRC 104875</strain>
    </source>
</reference>
<dbReference type="Pfam" id="PF13567">
    <property type="entry name" value="DUF4131"/>
    <property type="match status" value="1"/>
</dbReference>
<dbReference type="EMBL" id="BONZ01000087">
    <property type="protein sequence ID" value="GIH19979.1"/>
    <property type="molecule type" value="Genomic_DNA"/>
</dbReference>
<feature type="domain" description="Metallo-beta-lactamase" evidence="7">
    <location>
        <begin position="534"/>
        <end position="601"/>
    </location>
</feature>
<keyword evidence="3 6" id="KW-0812">Transmembrane</keyword>
<evidence type="ECO:0000256" key="3">
    <source>
        <dbReference type="ARBA" id="ARBA00022692"/>
    </source>
</evidence>
<name>A0A8J3R197_9ACTN</name>
<feature type="transmembrane region" description="Helical" evidence="6">
    <location>
        <begin position="254"/>
        <end position="273"/>
    </location>
</feature>
<evidence type="ECO:0000256" key="6">
    <source>
        <dbReference type="SAM" id="Phobius"/>
    </source>
</evidence>
<evidence type="ECO:0000256" key="4">
    <source>
        <dbReference type="ARBA" id="ARBA00022989"/>
    </source>
</evidence>
<feature type="domain" description="ComEC/Rec2-related protein" evidence="8">
    <location>
        <begin position="230"/>
        <end position="492"/>
    </location>
</feature>
<proteinExistence type="predicted"/>
<feature type="transmembrane region" description="Helical" evidence="6">
    <location>
        <begin position="419"/>
        <end position="437"/>
    </location>
</feature>
<dbReference type="GO" id="GO:0005886">
    <property type="term" value="C:plasma membrane"/>
    <property type="evidence" value="ECO:0007669"/>
    <property type="project" value="UniProtKB-SubCell"/>
</dbReference>
<dbReference type="Gene3D" id="3.60.15.10">
    <property type="entry name" value="Ribonuclease Z/Hydroxyacylglutathione hydrolase-like"/>
    <property type="match status" value="1"/>
</dbReference>
<feature type="transmembrane region" description="Helical" evidence="6">
    <location>
        <begin position="26"/>
        <end position="53"/>
    </location>
</feature>
<dbReference type="Pfam" id="PF00753">
    <property type="entry name" value="Lactamase_B"/>
    <property type="match status" value="1"/>
</dbReference>
<gene>
    <name evidence="10" type="primary">comE</name>
    <name evidence="10" type="ORF">Raf01_81510</name>
</gene>
<evidence type="ECO:0000256" key="1">
    <source>
        <dbReference type="ARBA" id="ARBA00004651"/>
    </source>
</evidence>
<dbReference type="PANTHER" id="PTHR30619">
    <property type="entry name" value="DNA INTERNALIZATION/COMPETENCE PROTEIN COMEC/REC2"/>
    <property type="match status" value="1"/>
</dbReference>
<dbReference type="AlphaFoldDB" id="A0A8J3R197"/>
<feature type="transmembrane region" description="Helical" evidence="6">
    <location>
        <begin position="65"/>
        <end position="87"/>
    </location>
</feature>
<organism evidence="10 11">
    <name type="scientific">Rugosimonospora africana</name>
    <dbReference type="NCBI Taxonomy" id="556532"/>
    <lineage>
        <taxon>Bacteria</taxon>
        <taxon>Bacillati</taxon>
        <taxon>Actinomycetota</taxon>
        <taxon>Actinomycetes</taxon>
        <taxon>Micromonosporales</taxon>
        <taxon>Micromonosporaceae</taxon>
        <taxon>Rugosimonospora</taxon>
    </lineage>
</organism>
<evidence type="ECO:0000259" key="7">
    <source>
        <dbReference type="Pfam" id="PF00753"/>
    </source>
</evidence>
<feature type="transmembrane region" description="Helical" evidence="6">
    <location>
        <begin position="280"/>
        <end position="297"/>
    </location>
</feature>
<feature type="transmembrane region" description="Helical" evidence="6">
    <location>
        <begin position="303"/>
        <end position="319"/>
    </location>
</feature>
<keyword evidence="5 6" id="KW-0472">Membrane</keyword>
<dbReference type="NCBIfam" id="TIGR00360">
    <property type="entry name" value="ComEC_N-term"/>
    <property type="match status" value="1"/>
</dbReference>
<feature type="transmembrane region" description="Helical" evidence="6">
    <location>
        <begin position="350"/>
        <end position="367"/>
    </location>
</feature>
<accession>A0A8J3R197</accession>
<dbReference type="Proteomes" id="UP000642748">
    <property type="component" value="Unassembled WGS sequence"/>
</dbReference>
<comment type="subcellular location">
    <subcellularLocation>
        <location evidence="1">Cell membrane</location>
        <topology evidence="1">Multi-pass membrane protein</topology>
    </subcellularLocation>
</comment>
<dbReference type="Pfam" id="PF03772">
    <property type="entry name" value="Competence"/>
    <property type="match status" value="1"/>
</dbReference>
<dbReference type="InterPro" id="IPR036866">
    <property type="entry name" value="RibonucZ/Hydroxyglut_hydro"/>
</dbReference>
<evidence type="ECO:0000259" key="9">
    <source>
        <dbReference type="Pfam" id="PF13567"/>
    </source>
</evidence>
<dbReference type="PROSITE" id="PS51257">
    <property type="entry name" value="PROKAR_LIPOPROTEIN"/>
    <property type="match status" value="1"/>
</dbReference>
<dbReference type="InterPro" id="IPR004477">
    <property type="entry name" value="ComEC_N"/>
</dbReference>
<dbReference type="CDD" id="cd07731">
    <property type="entry name" value="ComA-like_MBL-fold"/>
    <property type="match status" value="1"/>
</dbReference>
<evidence type="ECO:0000259" key="8">
    <source>
        <dbReference type="Pfam" id="PF03772"/>
    </source>
</evidence>
<evidence type="ECO:0000256" key="2">
    <source>
        <dbReference type="ARBA" id="ARBA00022475"/>
    </source>
</evidence>
<keyword evidence="2" id="KW-1003">Cell membrane</keyword>